<evidence type="ECO:0000313" key="1">
    <source>
        <dbReference type="EMBL" id="SDL90980.1"/>
    </source>
</evidence>
<dbReference type="EMBL" id="FNGE01000038">
    <property type="protein sequence ID" value="SDL90980.1"/>
    <property type="molecule type" value="Genomic_DNA"/>
</dbReference>
<evidence type="ECO:0000313" key="2">
    <source>
        <dbReference type="Proteomes" id="UP000199555"/>
    </source>
</evidence>
<reference evidence="2" key="1">
    <citation type="submission" date="2016-10" db="EMBL/GenBank/DDBJ databases">
        <authorList>
            <person name="Varghese N."/>
            <person name="Submissions S."/>
        </authorList>
    </citation>
    <scope>NUCLEOTIDE SEQUENCE [LARGE SCALE GENOMIC DNA]</scope>
    <source>
        <strain evidence="2">CGMCC 1.7655</strain>
    </source>
</reference>
<sequence length="63" mass="6996">MQSRADYKILLANDMIQVADAYNEKVQLAHFSHEGGGIFLNHRDADDEIDRLVAAGVLPPTED</sequence>
<organism evidence="1 2">
    <name type="scientific">Paracoccus chinensis</name>
    <dbReference type="NCBI Taxonomy" id="525640"/>
    <lineage>
        <taxon>Bacteria</taxon>
        <taxon>Pseudomonadati</taxon>
        <taxon>Pseudomonadota</taxon>
        <taxon>Alphaproteobacteria</taxon>
        <taxon>Rhodobacterales</taxon>
        <taxon>Paracoccaceae</taxon>
        <taxon>Paracoccus</taxon>
    </lineage>
</organism>
<name>A0A1G9NX70_9RHOB</name>
<proteinExistence type="predicted"/>
<dbReference type="AlphaFoldDB" id="A0A1G9NX70"/>
<keyword evidence="2" id="KW-1185">Reference proteome</keyword>
<gene>
    <name evidence="1" type="ORF">SAMN04487971_1382</name>
</gene>
<protein>
    <submittedName>
        <fullName evidence="1">Uncharacterized protein</fullName>
    </submittedName>
</protein>
<dbReference type="Proteomes" id="UP000199555">
    <property type="component" value="Unassembled WGS sequence"/>
</dbReference>
<dbReference type="RefSeq" id="WP_090757495.1">
    <property type="nucleotide sequence ID" value="NZ_FNGE01000038.1"/>
</dbReference>
<accession>A0A1G9NX70</accession>